<dbReference type="InterPro" id="IPR046668">
    <property type="entry name" value="DUF6538"/>
</dbReference>
<reference evidence="7 8" key="1">
    <citation type="journal article" date="2007" name="Proc. Natl. Acad. Sci. U.S.A.">
        <title>Characterization of a marine gammaproteobacterium capable of aerobic anoxygenic photosynthesis.</title>
        <authorList>
            <person name="Fuchs B.M."/>
            <person name="Spring S."/>
            <person name="Teeling H."/>
            <person name="Quast C."/>
            <person name="Wulf J."/>
            <person name="Schattenhofer M."/>
            <person name="Yan S."/>
            <person name="Ferriera S."/>
            <person name="Johnson J."/>
            <person name="Glockner F.O."/>
            <person name="Amann R."/>
        </authorList>
    </citation>
    <scope>NUCLEOTIDE SEQUENCE [LARGE SCALE GENOMIC DNA]</scope>
    <source>
        <strain evidence="7">KT71</strain>
    </source>
</reference>
<dbReference type="STRING" id="314285.KT71_18247"/>
<dbReference type="Gene3D" id="1.10.150.130">
    <property type="match status" value="1"/>
</dbReference>
<dbReference type="PANTHER" id="PTHR30349:SF41">
    <property type="entry name" value="INTEGRASE_RECOMBINASE PROTEIN MJ0367-RELATED"/>
    <property type="match status" value="1"/>
</dbReference>
<comment type="caution">
    <text evidence="7">The sequence shown here is derived from an EMBL/GenBank/DDBJ whole genome shotgun (WGS) entry which is preliminary data.</text>
</comment>
<organism evidence="7 8">
    <name type="scientific">Congregibacter litoralis KT71</name>
    <dbReference type="NCBI Taxonomy" id="314285"/>
    <lineage>
        <taxon>Bacteria</taxon>
        <taxon>Pseudomonadati</taxon>
        <taxon>Pseudomonadota</taxon>
        <taxon>Gammaproteobacteria</taxon>
        <taxon>Cellvibrionales</taxon>
        <taxon>Halieaceae</taxon>
        <taxon>Congregibacter</taxon>
    </lineage>
</organism>
<accession>A4ADH3</accession>
<evidence type="ECO:0000256" key="4">
    <source>
        <dbReference type="ARBA" id="ARBA00023172"/>
    </source>
</evidence>
<dbReference type="EMBL" id="AAOA02000001">
    <property type="protein sequence ID" value="EAQ95971.2"/>
    <property type="molecule type" value="Genomic_DNA"/>
</dbReference>
<dbReference type="GO" id="GO:0006310">
    <property type="term" value="P:DNA recombination"/>
    <property type="evidence" value="ECO:0007669"/>
    <property type="project" value="UniProtKB-KW"/>
</dbReference>
<evidence type="ECO:0000256" key="2">
    <source>
        <dbReference type="ARBA" id="ARBA00022908"/>
    </source>
</evidence>
<dbReference type="InterPro" id="IPR010998">
    <property type="entry name" value="Integrase_recombinase_N"/>
</dbReference>
<feature type="domain" description="Core-binding (CB)" evidence="6">
    <location>
        <begin position="215"/>
        <end position="325"/>
    </location>
</feature>
<evidence type="ECO:0000259" key="6">
    <source>
        <dbReference type="PROSITE" id="PS51900"/>
    </source>
</evidence>
<protein>
    <recommendedName>
        <fullName evidence="6">Core-binding (CB) domain-containing protein</fullName>
    </recommendedName>
</protein>
<evidence type="ECO:0000313" key="8">
    <source>
        <dbReference type="Proteomes" id="UP000019205"/>
    </source>
</evidence>
<dbReference type="Proteomes" id="UP000019205">
    <property type="component" value="Chromosome"/>
</dbReference>
<keyword evidence="4" id="KW-0233">DNA recombination</keyword>
<dbReference type="SUPFAM" id="SSF56349">
    <property type="entry name" value="DNA breaking-rejoining enzymes"/>
    <property type="match status" value="1"/>
</dbReference>
<dbReference type="PROSITE" id="PS51900">
    <property type="entry name" value="CB"/>
    <property type="match status" value="1"/>
</dbReference>
<dbReference type="eggNOG" id="COG0582">
    <property type="taxonomic scope" value="Bacteria"/>
</dbReference>
<dbReference type="Pfam" id="PF20172">
    <property type="entry name" value="DUF6538"/>
    <property type="match status" value="1"/>
</dbReference>
<proteinExistence type="inferred from homology"/>
<sequence>MTKHVFLRPSGYYFRYAIPKIYARLLSQRELRYPLGTHQRSTAKRRARNIISAVEHLLSAVERGDLILSSSDIRARVHAYVMEQREAIDDDWRTRRTDDGWFSRHSDEQTFSPQEDVLHDELRLLDDVLRHNAYTRPEFKRFRKKLAAFVGVPEEQAVADSNLAEVRREWTRATLELYRYHLGLYRGEPMAGESDYLGQNPNEPAKPTGKEEDIRTLSDWVEPFIANQIESSEAGKDAQDRYRKAVNNFEALLGPVAAPDITGEHVTTFMQDMKRLPAQRNKRKAYRGRSVEDLLASEIPKKDLYSPTTINGFLQALSGLMKWLRESNDAVRINPFDSKKVKPAPKERGSYSDADLERIFTSPVWTPQSSYNLSYGNAAYWWLPLLALFTGARRSELVQMPLERVREIEGVLCLDLVGAQQEGLQLKTAAAERRIPVHPELIRLGFEDYVEALRADGATRLLEAFPLGANGRGSKASDWYSRYRDRNFPDFAEQFKDFHSYRTTHGTQAKTCGISPMLMKQWFGHTDAGKEDVLERNYNTGQPIRMLYDELSKLSWEVKALQDLPQGWRELPIKQRREQSTGG</sequence>
<dbReference type="InterPro" id="IPR011010">
    <property type="entry name" value="DNA_brk_join_enz"/>
</dbReference>
<gene>
    <name evidence="7" type="ORF">KT71_18247</name>
</gene>
<dbReference type="GO" id="GO:0003677">
    <property type="term" value="F:DNA binding"/>
    <property type="evidence" value="ECO:0007669"/>
    <property type="project" value="UniProtKB-UniRule"/>
</dbReference>
<dbReference type="InterPro" id="IPR013762">
    <property type="entry name" value="Integrase-like_cat_sf"/>
</dbReference>
<dbReference type="InterPro" id="IPR044068">
    <property type="entry name" value="CB"/>
</dbReference>
<dbReference type="GO" id="GO:0015074">
    <property type="term" value="P:DNA integration"/>
    <property type="evidence" value="ECO:0007669"/>
    <property type="project" value="UniProtKB-KW"/>
</dbReference>
<dbReference type="CDD" id="cd01184">
    <property type="entry name" value="INT_C_like_1"/>
    <property type="match status" value="1"/>
</dbReference>
<keyword evidence="3 5" id="KW-0238">DNA-binding</keyword>
<dbReference type="HOGENOM" id="CLU_022238_3_0_6"/>
<dbReference type="AlphaFoldDB" id="A4ADH3"/>
<name>A4ADH3_9GAMM</name>
<comment type="similarity">
    <text evidence="1">Belongs to the 'phage' integrase family.</text>
</comment>
<dbReference type="PANTHER" id="PTHR30349">
    <property type="entry name" value="PHAGE INTEGRASE-RELATED"/>
    <property type="match status" value="1"/>
</dbReference>
<keyword evidence="8" id="KW-1185">Reference proteome</keyword>
<reference evidence="7 8" key="2">
    <citation type="journal article" date="2009" name="PLoS ONE">
        <title>The photosynthetic apparatus and its regulation in the aerobic gammaproteobacterium Congregibacter litoralis gen. nov., sp. nov.</title>
        <authorList>
            <person name="Spring S."/>
            <person name="Lunsdorf H."/>
            <person name="Fuchs B.M."/>
            <person name="Tindall B.J."/>
        </authorList>
    </citation>
    <scope>NUCLEOTIDE SEQUENCE [LARGE SCALE GENOMIC DNA]</scope>
    <source>
        <strain evidence="7">KT71</strain>
    </source>
</reference>
<dbReference type="Gene3D" id="1.10.443.10">
    <property type="entry name" value="Intergrase catalytic core"/>
    <property type="match status" value="1"/>
</dbReference>
<evidence type="ECO:0000313" key="7">
    <source>
        <dbReference type="EMBL" id="EAQ95971.2"/>
    </source>
</evidence>
<evidence type="ECO:0000256" key="5">
    <source>
        <dbReference type="PROSITE-ProRule" id="PRU01248"/>
    </source>
</evidence>
<keyword evidence="2" id="KW-0229">DNA integration</keyword>
<evidence type="ECO:0000256" key="1">
    <source>
        <dbReference type="ARBA" id="ARBA00008857"/>
    </source>
</evidence>
<evidence type="ECO:0000256" key="3">
    <source>
        <dbReference type="ARBA" id="ARBA00023125"/>
    </source>
</evidence>
<dbReference type="InterPro" id="IPR050090">
    <property type="entry name" value="Tyrosine_recombinase_XerCD"/>
</dbReference>